<dbReference type="RefSeq" id="WP_091454031.1">
    <property type="nucleotide sequence ID" value="NZ_FOGD01000002.1"/>
</dbReference>
<dbReference type="STRING" id="180197.SAMN02982919_01087"/>
<dbReference type="EMBL" id="FOGD01000002">
    <property type="protein sequence ID" value="SEQ72389.1"/>
    <property type="molecule type" value="Genomic_DNA"/>
</dbReference>
<proteinExistence type="predicted"/>
<dbReference type="AlphaFoldDB" id="A0A1H9ICS6"/>
<keyword evidence="2" id="KW-1185">Reference proteome</keyword>
<evidence type="ECO:0000313" key="1">
    <source>
        <dbReference type="EMBL" id="SEQ72389.1"/>
    </source>
</evidence>
<protein>
    <submittedName>
        <fullName evidence="1">Uncharacterized protein</fullName>
    </submittedName>
</protein>
<accession>A0A1H9ICS6</accession>
<dbReference type="Proteomes" id="UP000199766">
    <property type="component" value="Unassembled WGS sequence"/>
</dbReference>
<name>A0A1H9ICS6_9BURK</name>
<gene>
    <name evidence="1" type="ORF">SAMN02982919_01087</name>
</gene>
<sequence length="84" mass="9414">MATSTITTATYQLYPSPRNSSNTIFVHELFLPYPYALIHLPDYNLAGAATLFAACRLADQKMGQLVTFELPADLARFERLFTPD</sequence>
<evidence type="ECO:0000313" key="2">
    <source>
        <dbReference type="Proteomes" id="UP000199766"/>
    </source>
</evidence>
<reference evidence="1 2" key="1">
    <citation type="submission" date="2016-10" db="EMBL/GenBank/DDBJ databases">
        <authorList>
            <person name="de Groot N.N."/>
        </authorList>
    </citation>
    <scope>NUCLEOTIDE SEQUENCE [LARGE SCALE GENOMIC DNA]</scope>
    <source>
        <strain evidence="1 2">ATCC 35958</strain>
    </source>
</reference>
<organism evidence="1 2">
    <name type="scientific">Giesbergeria anulus</name>
    <dbReference type="NCBI Taxonomy" id="180197"/>
    <lineage>
        <taxon>Bacteria</taxon>
        <taxon>Pseudomonadati</taxon>
        <taxon>Pseudomonadota</taxon>
        <taxon>Betaproteobacteria</taxon>
        <taxon>Burkholderiales</taxon>
        <taxon>Comamonadaceae</taxon>
        <taxon>Giesbergeria</taxon>
    </lineage>
</organism>
<dbReference type="OrthoDB" id="8795257at2"/>